<keyword evidence="1" id="KW-1133">Transmembrane helix</keyword>
<evidence type="ECO:0000259" key="2">
    <source>
        <dbReference type="Pfam" id="PF09835"/>
    </source>
</evidence>
<dbReference type="STRING" id="1391654.AKJ09_10245"/>
<name>A0A0K1QD42_9BACT</name>
<feature type="transmembrane region" description="Helical" evidence="1">
    <location>
        <begin position="6"/>
        <end position="25"/>
    </location>
</feature>
<sequence>MAVGLAIGVLPLWGVHWLLVLAICVPLRLDAGVAYLAANISLPIFAPFITFAEVEVGARMLHGAWVSLTPSEVKNLALGTVAMEVALGTAVVSVASALTGGALTYGLVSLRKRS</sequence>
<dbReference type="KEGG" id="llu:AKJ09_10245"/>
<keyword evidence="1" id="KW-0812">Transmembrane</keyword>
<evidence type="ECO:0000313" key="3">
    <source>
        <dbReference type="EMBL" id="AKV03582.1"/>
    </source>
</evidence>
<dbReference type="Pfam" id="PF09835">
    <property type="entry name" value="DUF2062"/>
    <property type="match status" value="1"/>
</dbReference>
<protein>
    <recommendedName>
        <fullName evidence="2">DUF2062 domain-containing protein</fullName>
    </recommendedName>
</protein>
<feature type="transmembrane region" description="Helical" evidence="1">
    <location>
        <begin position="32"/>
        <end position="52"/>
    </location>
</feature>
<dbReference type="Proteomes" id="UP000064967">
    <property type="component" value="Chromosome"/>
</dbReference>
<keyword evidence="1" id="KW-0472">Membrane</keyword>
<accession>A0A0K1QD42</accession>
<organism evidence="3 4">
    <name type="scientific">Labilithrix luteola</name>
    <dbReference type="NCBI Taxonomy" id="1391654"/>
    <lineage>
        <taxon>Bacteria</taxon>
        <taxon>Pseudomonadati</taxon>
        <taxon>Myxococcota</taxon>
        <taxon>Polyangia</taxon>
        <taxon>Polyangiales</taxon>
        <taxon>Labilitrichaceae</taxon>
        <taxon>Labilithrix</taxon>
    </lineage>
</organism>
<feature type="domain" description="DUF2062" evidence="2">
    <location>
        <begin position="1"/>
        <end position="113"/>
    </location>
</feature>
<dbReference type="AlphaFoldDB" id="A0A0K1QD42"/>
<reference evidence="3 4" key="1">
    <citation type="submission" date="2015-08" db="EMBL/GenBank/DDBJ databases">
        <authorList>
            <person name="Babu N.S."/>
            <person name="Beckwith C.J."/>
            <person name="Beseler K.G."/>
            <person name="Brison A."/>
            <person name="Carone J.V."/>
            <person name="Caskin T.P."/>
            <person name="Diamond M."/>
            <person name="Durham M.E."/>
            <person name="Foxe J.M."/>
            <person name="Go M."/>
            <person name="Henderson B.A."/>
            <person name="Jones I.B."/>
            <person name="McGettigan J.A."/>
            <person name="Micheletti S.J."/>
            <person name="Nasrallah M.E."/>
            <person name="Ortiz D."/>
            <person name="Piller C.R."/>
            <person name="Privatt S.R."/>
            <person name="Schneider S.L."/>
            <person name="Sharp S."/>
            <person name="Smith T.C."/>
            <person name="Stanton J.D."/>
            <person name="Ullery H.E."/>
            <person name="Wilson R.J."/>
            <person name="Serrano M.G."/>
            <person name="Buck G."/>
            <person name="Lee V."/>
            <person name="Wang Y."/>
            <person name="Carvalho R."/>
            <person name="Voegtly L."/>
            <person name="Shi R."/>
            <person name="Duckworth R."/>
            <person name="Johnson A."/>
            <person name="Loviza R."/>
            <person name="Walstead R."/>
            <person name="Shah Z."/>
            <person name="Kiflezghi M."/>
            <person name="Wade K."/>
            <person name="Ball S.L."/>
            <person name="Bradley K.W."/>
            <person name="Asai D.J."/>
            <person name="Bowman C.A."/>
            <person name="Russell D.A."/>
            <person name="Pope W.H."/>
            <person name="Jacobs-Sera D."/>
            <person name="Hendrix R.W."/>
            <person name="Hatfull G.F."/>
        </authorList>
    </citation>
    <scope>NUCLEOTIDE SEQUENCE [LARGE SCALE GENOMIC DNA]</scope>
    <source>
        <strain evidence="3 4">DSM 27648</strain>
    </source>
</reference>
<evidence type="ECO:0000313" key="4">
    <source>
        <dbReference type="Proteomes" id="UP000064967"/>
    </source>
</evidence>
<dbReference type="EMBL" id="CP012333">
    <property type="protein sequence ID" value="AKV03582.1"/>
    <property type="molecule type" value="Genomic_DNA"/>
</dbReference>
<dbReference type="InterPro" id="IPR018639">
    <property type="entry name" value="DUF2062"/>
</dbReference>
<gene>
    <name evidence="3" type="ORF">AKJ09_10245</name>
</gene>
<feature type="transmembrane region" description="Helical" evidence="1">
    <location>
        <begin position="85"/>
        <end position="108"/>
    </location>
</feature>
<keyword evidence="4" id="KW-1185">Reference proteome</keyword>
<evidence type="ECO:0000256" key="1">
    <source>
        <dbReference type="SAM" id="Phobius"/>
    </source>
</evidence>
<proteinExistence type="predicted"/>